<comment type="similarity">
    <text evidence="2">Belongs to the ABC-2 integral membrane protein family.</text>
</comment>
<keyword evidence="7 8" id="KW-0472">Membrane</keyword>
<keyword evidence="11" id="KW-1185">Reference proteome</keyword>
<evidence type="ECO:0000256" key="1">
    <source>
        <dbReference type="ARBA" id="ARBA00004651"/>
    </source>
</evidence>
<feature type="transmembrane region" description="Helical" evidence="8">
    <location>
        <begin position="20"/>
        <end position="39"/>
    </location>
</feature>
<dbReference type="PANTHER" id="PTHR30294">
    <property type="entry name" value="MEMBRANE COMPONENT OF ABC TRANSPORTER YHHJ-RELATED"/>
    <property type="match status" value="1"/>
</dbReference>
<feature type="domain" description="ABC transmembrane type-2" evidence="9">
    <location>
        <begin position="143"/>
        <end position="371"/>
    </location>
</feature>
<feature type="transmembrane region" description="Helical" evidence="8">
    <location>
        <begin position="232"/>
        <end position="253"/>
    </location>
</feature>
<feature type="transmembrane region" description="Helical" evidence="8">
    <location>
        <begin position="259"/>
        <end position="279"/>
    </location>
</feature>
<evidence type="ECO:0000313" key="11">
    <source>
        <dbReference type="Proteomes" id="UP001496674"/>
    </source>
</evidence>
<organism evidence="10 11">
    <name type="scientific">Bacteroides sedimenti</name>
    <dbReference type="NCBI Taxonomy" id="2136147"/>
    <lineage>
        <taxon>Bacteria</taxon>
        <taxon>Pseudomonadati</taxon>
        <taxon>Bacteroidota</taxon>
        <taxon>Bacteroidia</taxon>
        <taxon>Bacteroidales</taxon>
        <taxon>Bacteroidaceae</taxon>
        <taxon>Bacteroides</taxon>
    </lineage>
</organism>
<dbReference type="Pfam" id="PF12698">
    <property type="entry name" value="ABC2_membrane_3"/>
    <property type="match status" value="1"/>
</dbReference>
<evidence type="ECO:0000256" key="8">
    <source>
        <dbReference type="SAM" id="Phobius"/>
    </source>
</evidence>
<keyword evidence="6 8" id="KW-1133">Transmembrane helix</keyword>
<evidence type="ECO:0000259" key="9">
    <source>
        <dbReference type="PROSITE" id="PS51012"/>
    </source>
</evidence>
<dbReference type="EMBL" id="AP028055">
    <property type="protein sequence ID" value="BEG98968.1"/>
    <property type="molecule type" value="Genomic_DNA"/>
</dbReference>
<evidence type="ECO:0000256" key="4">
    <source>
        <dbReference type="ARBA" id="ARBA00022475"/>
    </source>
</evidence>
<reference evidence="10 11" key="1">
    <citation type="submission" date="2023-04" db="EMBL/GenBank/DDBJ databases">
        <title>Draft genome sequence of acteroides sedimenti strain YN3PY1.</title>
        <authorList>
            <person name="Yoshida N."/>
        </authorList>
    </citation>
    <scope>NUCLEOTIDE SEQUENCE [LARGE SCALE GENOMIC DNA]</scope>
    <source>
        <strain evidence="10 11">YN3PY1</strain>
    </source>
</reference>
<evidence type="ECO:0000256" key="6">
    <source>
        <dbReference type="ARBA" id="ARBA00022989"/>
    </source>
</evidence>
<evidence type="ECO:0000256" key="7">
    <source>
        <dbReference type="ARBA" id="ARBA00023136"/>
    </source>
</evidence>
<dbReference type="PROSITE" id="PS51012">
    <property type="entry name" value="ABC_TM2"/>
    <property type="match status" value="1"/>
</dbReference>
<name>A0ABN6Z9C4_9BACE</name>
<dbReference type="Proteomes" id="UP001496674">
    <property type="component" value="Chromosome"/>
</dbReference>
<gene>
    <name evidence="10" type="ORF">BSYN_12330</name>
</gene>
<dbReference type="InterPro" id="IPR047817">
    <property type="entry name" value="ABC2_TM_bact-type"/>
</dbReference>
<sequence>MVIKYLIEKEFKQIARNKFLPRLIAIYPIVIIMVLPWAANLEIKNINLCVVDNNHSQYSRQLIHKVVSSGYFRLADVSSSYDEGIKSVEKGRSDIILEIPANFERDLIKEGNARLLISVNSVNGTKGMLGSAYMSYIVSDFSDDIKDRWVEPQHVTNINPKVKIVAQSRFNPHLDYKVFMIPALMVILLTVFCGFLPALNIVIEKEKGTIEQINVTPVSKFSFIIAKLIPHWIIGFFVLSICLALAALAYGLVPNGHLSTIYLLALLYVLIVSGFGQVLSNHSATMQQAMFVMFFFMMIMILLSGLFTPIHSMPHWAQTITIFNPLKYFVQIMRSVYLKGSGLADLGTQILALSIFAVFFNTWAILSYRKKSQ</sequence>
<dbReference type="InterPro" id="IPR013525">
    <property type="entry name" value="ABC2_TM"/>
</dbReference>
<dbReference type="PANTHER" id="PTHR30294:SF29">
    <property type="entry name" value="MULTIDRUG ABC TRANSPORTER PERMEASE YBHS-RELATED"/>
    <property type="match status" value="1"/>
</dbReference>
<keyword evidence="3" id="KW-0813">Transport</keyword>
<feature type="transmembrane region" description="Helical" evidence="8">
    <location>
        <begin position="291"/>
        <end position="310"/>
    </location>
</feature>
<evidence type="ECO:0000256" key="5">
    <source>
        <dbReference type="ARBA" id="ARBA00022692"/>
    </source>
</evidence>
<proteinExistence type="inferred from homology"/>
<dbReference type="RefSeq" id="WP_353334172.1">
    <property type="nucleotide sequence ID" value="NZ_AP028055.1"/>
</dbReference>
<dbReference type="InterPro" id="IPR051449">
    <property type="entry name" value="ABC-2_transporter_component"/>
</dbReference>
<feature type="transmembrane region" description="Helical" evidence="8">
    <location>
        <begin position="179"/>
        <end position="203"/>
    </location>
</feature>
<accession>A0ABN6Z9C4</accession>
<dbReference type="Gene3D" id="3.40.1710.10">
    <property type="entry name" value="abc type-2 transporter like domain"/>
    <property type="match status" value="1"/>
</dbReference>
<protein>
    <submittedName>
        <fullName evidence="10">ABC transporter permease</fullName>
    </submittedName>
</protein>
<evidence type="ECO:0000256" key="3">
    <source>
        <dbReference type="ARBA" id="ARBA00022448"/>
    </source>
</evidence>
<feature type="transmembrane region" description="Helical" evidence="8">
    <location>
        <begin position="346"/>
        <end position="366"/>
    </location>
</feature>
<comment type="subcellular location">
    <subcellularLocation>
        <location evidence="1">Cell membrane</location>
        <topology evidence="1">Multi-pass membrane protein</topology>
    </subcellularLocation>
</comment>
<evidence type="ECO:0000256" key="2">
    <source>
        <dbReference type="ARBA" id="ARBA00007783"/>
    </source>
</evidence>
<keyword evidence="5 8" id="KW-0812">Transmembrane</keyword>
<evidence type="ECO:0000313" key="10">
    <source>
        <dbReference type="EMBL" id="BEG98968.1"/>
    </source>
</evidence>
<keyword evidence="4" id="KW-1003">Cell membrane</keyword>